<proteinExistence type="predicted"/>
<evidence type="ECO:0000313" key="2">
    <source>
        <dbReference type="Proteomes" id="UP001428341"/>
    </source>
</evidence>
<reference evidence="1 2" key="1">
    <citation type="submission" date="2024-05" db="EMBL/GenBank/DDBJ databases">
        <title>Haplotype-resolved chromosome-level genome assembly of Huyou (Citrus changshanensis).</title>
        <authorList>
            <person name="Miao C."/>
            <person name="Chen W."/>
            <person name="Wu Y."/>
            <person name="Wang L."/>
            <person name="Zhao S."/>
            <person name="Grierson D."/>
            <person name="Xu C."/>
            <person name="Chen K."/>
        </authorList>
    </citation>
    <scope>NUCLEOTIDE SEQUENCE [LARGE SCALE GENOMIC DNA]</scope>
    <source>
        <strain evidence="1">01-14</strain>
        <tissue evidence="1">Leaf</tissue>
    </source>
</reference>
<keyword evidence="2" id="KW-1185">Reference proteome</keyword>
<dbReference type="Proteomes" id="UP001428341">
    <property type="component" value="Unassembled WGS sequence"/>
</dbReference>
<comment type="caution">
    <text evidence="1">The sequence shown here is derived from an EMBL/GenBank/DDBJ whole genome shotgun (WGS) entry which is preliminary data.</text>
</comment>
<evidence type="ECO:0000313" key="1">
    <source>
        <dbReference type="EMBL" id="KAK9228717.1"/>
    </source>
</evidence>
<protein>
    <submittedName>
        <fullName evidence="1">Uncharacterized protein</fullName>
    </submittedName>
</protein>
<dbReference type="EMBL" id="JBCGBO010000001">
    <property type="protein sequence ID" value="KAK9228717.1"/>
    <property type="molecule type" value="Genomic_DNA"/>
</dbReference>
<organism evidence="1 2">
    <name type="scientific">Citrus x changshan-huyou</name>
    <dbReference type="NCBI Taxonomy" id="2935761"/>
    <lineage>
        <taxon>Eukaryota</taxon>
        <taxon>Viridiplantae</taxon>
        <taxon>Streptophyta</taxon>
        <taxon>Embryophyta</taxon>
        <taxon>Tracheophyta</taxon>
        <taxon>Spermatophyta</taxon>
        <taxon>Magnoliopsida</taxon>
        <taxon>eudicotyledons</taxon>
        <taxon>Gunneridae</taxon>
        <taxon>Pentapetalae</taxon>
        <taxon>rosids</taxon>
        <taxon>malvids</taxon>
        <taxon>Sapindales</taxon>
        <taxon>Rutaceae</taxon>
        <taxon>Aurantioideae</taxon>
        <taxon>Citrus</taxon>
    </lineage>
</organism>
<accession>A0AAP0QVI5</accession>
<sequence>MSSTTREVERRITTFVIDLSQVHGGRGNKKEMVDQLLSESSQGVASVSPSIISIVGRDDVELVGEEYLENLAMRSSFKILERMMVVA</sequence>
<dbReference type="AlphaFoldDB" id="A0AAP0QVI5"/>
<name>A0AAP0QVI5_9ROSI</name>
<gene>
    <name evidence="1" type="ORF">WN944_021672</name>
</gene>